<proteinExistence type="predicted"/>
<accession>A4V7P8</accession>
<dbReference type="EMBL" id="AM235768">
    <property type="protein sequence ID" value="CAM96171.1"/>
    <property type="molecule type" value="Genomic_DNA"/>
</dbReference>
<feature type="region of interest" description="Disordered" evidence="1">
    <location>
        <begin position="1"/>
        <end position="52"/>
    </location>
</feature>
<name>A4V7P8_PSEFS</name>
<evidence type="ECO:0000313" key="2">
    <source>
        <dbReference type="EMBL" id="CAM96171.1"/>
    </source>
</evidence>
<dbReference type="Proteomes" id="UP000002332">
    <property type="component" value="Plasmid pQBR103"/>
</dbReference>
<geneLocation type="plasmid" evidence="2 3">
    <name>pQBR103</name>
</geneLocation>
<evidence type="ECO:0000313" key="3">
    <source>
        <dbReference type="Proteomes" id="UP000002332"/>
    </source>
</evidence>
<feature type="compositionally biased region" description="Polar residues" evidence="1">
    <location>
        <begin position="33"/>
        <end position="47"/>
    </location>
</feature>
<organism evidence="2 3">
    <name type="scientific">Pseudomonas fluorescens (strain SBW25)</name>
    <dbReference type="NCBI Taxonomy" id="216595"/>
    <lineage>
        <taxon>Bacteria</taxon>
        <taxon>Pseudomonadati</taxon>
        <taxon>Pseudomonadota</taxon>
        <taxon>Gammaproteobacteria</taxon>
        <taxon>Pseudomonadales</taxon>
        <taxon>Pseudomonadaceae</taxon>
        <taxon>Pseudomonas</taxon>
    </lineage>
</organism>
<dbReference type="AlphaFoldDB" id="A4V7P8"/>
<protein>
    <submittedName>
        <fullName evidence="2">Uncharacterized protein</fullName>
    </submittedName>
</protein>
<gene>
    <name evidence="2" type="ordered locus">pQBR0139</name>
</gene>
<keyword evidence="2" id="KW-0614">Plasmid</keyword>
<reference evidence="2 3" key="1">
    <citation type="journal article" date="2007" name="ISME J.">
        <title>Sequence-based analysis of pQBR103; a representative of a unique, transfer-proficient mega plasmid resident in the microbial community of sugar beet.</title>
        <authorList>
            <person name="Tett A."/>
            <person name="Spiers A.J."/>
            <person name="Crossman L.C."/>
            <person name="Ager D."/>
            <person name="Ciric L."/>
            <person name="Dow J.M."/>
            <person name="Fry J.C."/>
            <person name="Harris D."/>
            <person name="Lilley A."/>
            <person name="Oliver A."/>
            <person name="Parkhill J."/>
            <person name="Quail M.A."/>
            <person name="Rainey P.B."/>
            <person name="Saunders N.J."/>
            <person name="Seeger K."/>
            <person name="Snyder L.A.S."/>
            <person name="Squares R."/>
            <person name="Thomas C.M."/>
            <person name="Turner S.L."/>
            <person name="Zhang X.-X."/>
            <person name="Field D."/>
            <person name="Bailey M.J."/>
        </authorList>
    </citation>
    <scope>NUCLEOTIDE SEQUENCE [LARGE SCALE GENOMIC DNA]</scope>
    <source>
        <strain evidence="2 3">SBW25</strain>
    </source>
</reference>
<evidence type="ECO:0000256" key="1">
    <source>
        <dbReference type="SAM" id="MobiDB-lite"/>
    </source>
</evidence>
<sequence length="158" mass="18032">MRISGSRRPQSDSTRGPMIIAFQPYLERRRNQKSTTPLSSIDSQSAEPKSDVAVVDSDQFRTPFDDAPESYRDGFKSLWVRVHKTIGPRDCSPNETERRLGMVSNQALYMMEDWPEGLKSFIWKKYGEGCVPYCDLIELILIIDSLAASVTPRPRDPF</sequence>